<name>A0ABR4FSH8_9EURO</name>
<reference evidence="1 2" key="1">
    <citation type="submission" date="2024-07" db="EMBL/GenBank/DDBJ databases">
        <title>Section-level genome sequencing and comparative genomics of Aspergillus sections Usti and Cavernicolus.</title>
        <authorList>
            <consortium name="Lawrence Berkeley National Laboratory"/>
            <person name="Nybo J.L."/>
            <person name="Vesth T.C."/>
            <person name="Theobald S."/>
            <person name="Frisvad J.C."/>
            <person name="Larsen T.O."/>
            <person name="Kjaerboelling I."/>
            <person name="Rothschild-Mancinelli K."/>
            <person name="Lyhne E.K."/>
            <person name="Kogle M.E."/>
            <person name="Barry K."/>
            <person name="Clum A."/>
            <person name="Na H."/>
            <person name="Ledsgaard L."/>
            <person name="Lin J."/>
            <person name="Lipzen A."/>
            <person name="Kuo A."/>
            <person name="Riley R."/>
            <person name="Mondo S."/>
            <person name="Labutti K."/>
            <person name="Haridas S."/>
            <person name="Pangalinan J."/>
            <person name="Salamov A.A."/>
            <person name="Simmons B.A."/>
            <person name="Magnuson J.K."/>
            <person name="Chen J."/>
            <person name="Drula E."/>
            <person name="Henrissat B."/>
            <person name="Wiebenga A."/>
            <person name="Lubbers R.J."/>
            <person name="Gomes A.C."/>
            <person name="Makela M.R."/>
            <person name="Stajich J."/>
            <person name="Grigoriev I.V."/>
            <person name="Mortensen U.H."/>
            <person name="De Vries R.P."/>
            <person name="Baker S.E."/>
            <person name="Andersen M.R."/>
        </authorList>
    </citation>
    <scope>NUCLEOTIDE SEQUENCE [LARGE SCALE GENOMIC DNA]</scope>
    <source>
        <strain evidence="1 2">CBS 209.92</strain>
    </source>
</reference>
<gene>
    <name evidence="1" type="ORF">BJX66DRAFT_342571</name>
</gene>
<dbReference type="Pfam" id="PF20174">
    <property type="entry name" value="DUF6540"/>
    <property type="match status" value="1"/>
</dbReference>
<comment type="caution">
    <text evidence="1">The sequence shown here is derived from an EMBL/GenBank/DDBJ whole genome shotgun (WGS) entry which is preliminary data.</text>
</comment>
<dbReference type="EMBL" id="JBFTWV010000129">
    <property type="protein sequence ID" value="KAL2785952.1"/>
    <property type="molecule type" value="Genomic_DNA"/>
</dbReference>
<dbReference type="InterPro" id="IPR046670">
    <property type="entry name" value="DUF6540"/>
</dbReference>
<keyword evidence="2" id="KW-1185">Reference proteome</keyword>
<proteinExistence type="predicted"/>
<accession>A0ABR4FSH8</accession>
<protein>
    <submittedName>
        <fullName evidence="1">Uncharacterized protein</fullName>
    </submittedName>
</protein>
<organism evidence="1 2">
    <name type="scientific">Aspergillus keveii</name>
    <dbReference type="NCBI Taxonomy" id="714993"/>
    <lineage>
        <taxon>Eukaryota</taxon>
        <taxon>Fungi</taxon>
        <taxon>Dikarya</taxon>
        <taxon>Ascomycota</taxon>
        <taxon>Pezizomycotina</taxon>
        <taxon>Eurotiomycetes</taxon>
        <taxon>Eurotiomycetidae</taxon>
        <taxon>Eurotiales</taxon>
        <taxon>Aspergillaceae</taxon>
        <taxon>Aspergillus</taxon>
        <taxon>Aspergillus subgen. Nidulantes</taxon>
    </lineage>
</organism>
<evidence type="ECO:0000313" key="1">
    <source>
        <dbReference type="EMBL" id="KAL2785952.1"/>
    </source>
</evidence>
<sequence>MSYNVYRVASVGMPHDHHAIFVEANDDQSGHIFQVVGSIQNGMTHGHRPAEKPEDWVDYQDKVYIGKVSIANYSQIQPICDAILPPKKQFDGPRKLYPAEPIRRCQEWTQEAIEALVAAGILHK</sequence>
<evidence type="ECO:0000313" key="2">
    <source>
        <dbReference type="Proteomes" id="UP001610563"/>
    </source>
</evidence>
<dbReference type="Proteomes" id="UP001610563">
    <property type="component" value="Unassembled WGS sequence"/>
</dbReference>